<evidence type="ECO:0000256" key="1">
    <source>
        <dbReference type="ARBA" id="ARBA00004123"/>
    </source>
</evidence>
<dbReference type="GO" id="GO:0007095">
    <property type="term" value="P:mitotic G2 DNA damage checkpoint signaling"/>
    <property type="evidence" value="ECO:0007669"/>
    <property type="project" value="TreeGrafter"/>
</dbReference>
<dbReference type="AlphaFoldDB" id="A0A7J8D9N9"/>
<dbReference type="PANTHER" id="PTHR15660">
    <property type="entry name" value="BRISC AND BRCA1-A COMPLEX MEMBER 1"/>
    <property type="match status" value="1"/>
</dbReference>
<evidence type="ECO:0000313" key="6">
    <source>
        <dbReference type="EMBL" id="KAF6419964.1"/>
    </source>
</evidence>
<reference evidence="6 7" key="1">
    <citation type="journal article" date="2020" name="Nature">
        <title>Six reference-quality genomes reveal evolution of bat adaptations.</title>
        <authorList>
            <person name="Jebb D."/>
            <person name="Huang Z."/>
            <person name="Pippel M."/>
            <person name="Hughes G.M."/>
            <person name="Lavrichenko K."/>
            <person name="Devanna P."/>
            <person name="Winkler S."/>
            <person name="Jermiin L.S."/>
            <person name="Skirmuntt E.C."/>
            <person name="Katzourakis A."/>
            <person name="Burkitt-Gray L."/>
            <person name="Ray D.A."/>
            <person name="Sullivan K.A.M."/>
            <person name="Roscito J.G."/>
            <person name="Kirilenko B.M."/>
            <person name="Davalos L.M."/>
            <person name="Corthals A.P."/>
            <person name="Power M.L."/>
            <person name="Jones G."/>
            <person name="Ransome R.D."/>
            <person name="Dechmann D.K.N."/>
            <person name="Locatelli A.G."/>
            <person name="Puechmaille S.J."/>
            <person name="Fedrigo O."/>
            <person name="Jarvis E.D."/>
            <person name="Hiller M."/>
            <person name="Vernes S.C."/>
            <person name="Myers E.W."/>
            <person name="Teeling E.C."/>
        </authorList>
    </citation>
    <scope>NUCLEOTIDE SEQUENCE [LARGE SCALE GENOMIC DNA]</scope>
    <source>
        <strain evidence="6">MMolMol1</strain>
        <tissue evidence="6">Muscle</tissue>
    </source>
</reference>
<keyword evidence="4" id="KW-0234">DNA repair</keyword>
<gene>
    <name evidence="6" type="ORF">HJG59_001350</name>
</gene>
<dbReference type="GO" id="GO:0045739">
    <property type="term" value="P:positive regulation of DNA repair"/>
    <property type="evidence" value="ECO:0007669"/>
    <property type="project" value="InterPro"/>
</dbReference>
<dbReference type="InParanoid" id="A0A7J8D9N9"/>
<evidence type="ECO:0000256" key="3">
    <source>
        <dbReference type="ARBA" id="ARBA00022763"/>
    </source>
</evidence>
<organism evidence="6 7">
    <name type="scientific">Molossus molossus</name>
    <name type="common">Pallas' mastiff bat</name>
    <name type="synonym">Vespertilio molossus</name>
    <dbReference type="NCBI Taxonomy" id="27622"/>
    <lineage>
        <taxon>Eukaryota</taxon>
        <taxon>Metazoa</taxon>
        <taxon>Chordata</taxon>
        <taxon>Craniata</taxon>
        <taxon>Vertebrata</taxon>
        <taxon>Euteleostomi</taxon>
        <taxon>Mammalia</taxon>
        <taxon>Eutheria</taxon>
        <taxon>Laurasiatheria</taxon>
        <taxon>Chiroptera</taxon>
        <taxon>Yangochiroptera</taxon>
        <taxon>Molossidae</taxon>
        <taxon>Molossus</taxon>
    </lineage>
</organism>
<comment type="subcellular location">
    <subcellularLocation>
        <location evidence="1">Nucleus</location>
    </subcellularLocation>
</comment>
<proteinExistence type="predicted"/>
<dbReference type="GO" id="GO:0016604">
    <property type="term" value="C:nuclear body"/>
    <property type="evidence" value="ECO:0007669"/>
    <property type="project" value="TreeGrafter"/>
</dbReference>
<dbReference type="GO" id="GO:0070552">
    <property type="term" value="C:BRISC complex"/>
    <property type="evidence" value="ECO:0007669"/>
    <property type="project" value="InterPro"/>
</dbReference>
<keyword evidence="2" id="KW-0963">Cytoplasm</keyword>
<dbReference type="Proteomes" id="UP000550707">
    <property type="component" value="Unassembled WGS sequence"/>
</dbReference>
<name>A0A7J8D9N9_MOLMO</name>
<dbReference type="PANTHER" id="PTHR15660:SF1">
    <property type="entry name" value="BRISC AND BRCA1-A COMPLEX MEMBER 1"/>
    <property type="match status" value="1"/>
</dbReference>
<evidence type="ECO:0000256" key="5">
    <source>
        <dbReference type="ARBA" id="ARBA00023242"/>
    </source>
</evidence>
<accession>A0A7J8D9N9</accession>
<comment type="caution">
    <text evidence="6">The sequence shown here is derived from an EMBL/GenBank/DDBJ whole genome shotgun (WGS) entry which is preliminary data.</text>
</comment>
<evidence type="ECO:0000256" key="2">
    <source>
        <dbReference type="ARBA" id="ARBA00022490"/>
    </source>
</evidence>
<dbReference type="GO" id="GO:0006302">
    <property type="term" value="P:double-strand break repair"/>
    <property type="evidence" value="ECO:0007669"/>
    <property type="project" value="TreeGrafter"/>
</dbReference>
<dbReference type="InterPro" id="IPR026126">
    <property type="entry name" value="BABAM1"/>
</dbReference>
<keyword evidence="3" id="KW-0227">DNA damage</keyword>
<sequence>MLLLKLDSLNGCQANALYISQEVIGMLLEKKHKIDKSHKFVLLVVKDYRAGLSGLILDPCELGSCLRPVDGLLFHLPSRRSLQPLPADNSAPTHGLYCPHPHPVLSDSTVKRMFQCPCFFFNIVYTHNSAHEKEMSWKDMFAFMHSLDTKGTSYKNEVVLTRSVLKLHNCMAKPVAHPSTAASLSKSHLHSLREEDEAPTEVEVTIHGHLFLYSETLGLECWFSNSVWWDPWGFQDVPRPPGGLWKET</sequence>
<protein>
    <submittedName>
        <fullName evidence="6">Uncharacterized protein</fullName>
    </submittedName>
</protein>
<keyword evidence="7" id="KW-1185">Reference proteome</keyword>
<evidence type="ECO:0000313" key="7">
    <source>
        <dbReference type="Proteomes" id="UP000550707"/>
    </source>
</evidence>
<dbReference type="GO" id="GO:0070531">
    <property type="term" value="C:BRCA1-A complex"/>
    <property type="evidence" value="ECO:0007669"/>
    <property type="project" value="InterPro"/>
</dbReference>
<dbReference type="EMBL" id="JACASF010000018">
    <property type="protein sequence ID" value="KAF6419964.1"/>
    <property type="molecule type" value="Genomic_DNA"/>
</dbReference>
<keyword evidence="5" id="KW-0539">Nucleus</keyword>
<evidence type="ECO:0000256" key="4">
    <source>
        <dbReference type="ARBA" id="ARBA00023204"/>
    </source>
</evidence>